<evidence type="ECO:0000313" key="5">
    <source>
        <dbReference type="Proteomes" id="UP000605201"/>
    </source>
</evidence>
<dbReference type="EMBL" id="JACNIG010000467">
    <property type="protein sequence ID" value="MBC8434606.1"/>
    <property type="molecule type" value="Genomic_DNA"/>
</dbReference>
<reference evidence="4 5" key="1">
    <citation type="submission" date="2020-08" db="EMBL/GenBank/DDBJ databases">
        <title>Bridging the membrane lipid divide: bacteria of the FCB group superphylum have the potential to synthesize archaeal ether lipids.</title>
        <authorList>
            <person name="Villanueva L."/>
            <person name="Von Meijenfeldt F.A.B."/>
            <person name="Westbye A.B."/>
            <person name="Yadav S."/>
            <person name="Hopmans E.C."/>
            <person name="Dutilh B.E."/>
            <person name="Sinninghe Damste J.S."/>
        </authorList>
    </citation>
    <scope>NUCLEOTIDE SEQUENCE [LARGE SCALE GENOMIC DNA]</scope>
    <source>
        <strain evidence="4">NIOZ-UU17</strain>
    </source>
</reference>
<dbReference type="PANTHER" id="PTHR30093">
    <property type="entry name" value="GENERAL SECRETION PATHWAY PROTEIN G"/>
    <property type="match status" value="1"/>
</dbReference>
<dbReference type="PANTHER" id="PTHR30093:SF34">
    <property type="entry name" value="PREPILIN PEPTIDASE-DEPENDENT PROTEIN D"/>
    <property type="match status" value="1"/>
</dbReference>
<feature type="transmembrane region" description="Helical" evidence="3">
    <location>
        <begin position="12"/>
        <end position="37"/>
    </location>
</feature>
<evidence type="ECO:0000313" key="4">
    <source>
        <dbReference type="EMBL" id="MBC8434606.1"/>
    </source>
</evidence>
<dbReference type="NCBIfam" id="TIGR02532">
    <property type="entry name" value="IV_pilin_GFxxxE"/>
    <property type="match status" value="1"/>
</dbReference>
<dbReference type="AlphaFoldDB" id="A0A8J6P909"/>
<dbReference type="InterPro" id="IPR012902">
    <property type="entry name" value="N_methyl_site"/>
</dbReference>
<keyword evidence="3" id="KW-0812">Transmembrane</keyword>
<evidence type="ECO:0000256" key="1">
    <source>
        <dbReference type="ARBA" id="ARBA00005233"/>
    </source>
</evidence>
<name>A0A8J6P909_9BACT</name>
<sequence length="126" mass="13092">MLQKLRGNNERGFTLIELMIVIAIIGILAAIAIPNFLSYRTRGQNQAAQSQAKNFHNLAMAYFADSGDGTASSTDMTPAYVPNADVTGDGTYTNAGGIITGTGTFYHTASSTTYTVTGSTGAIAGS</sequence>
<dbReference type="Pfam" id="PF07963">
    <property type="entry name" value="N_methyl"/>
    <property type="match status" value="1"/>
</dbReference>
<dbReference type="InterPro" id="IPR045584">
    <property type="entry name" value="Pilin-like"/>
</dbReference>
<protein>
    <submittedName>
        <fullName evidence="4">Prepilin-type N-terminal cleavage/methylation domain-containing protein</fullName>
    </submittedName>
</protein>
<keyword evidence="3" id="KW-0472">Membrane</keyword>
<organism evidence="4 5">
    <name type="scientific">Candidatus Desulfatibia vada</name>
    <dbReference type="NCBI Taxonomy" id="2841696"/>
    <lineage>
        <taxon>Bacteria</taxon>
        <taxon>Pseudomonadati</taxon>
        <taxon>Thermodesulfobacteriota</taxon>
        <taxon>Desulfobacteria</taxon>
        <taxon>Desulfobacterales</taxon>
        <taxon>Desulfobacterales incertae sedis</taxon>
        <taxon>Candidatus Desulfatibia</taxon>
    </lineage>
</organism>
<dbReference type="Proteomes" id="UP000605201">
    <property type="component" value="Unassembled WGS sequence"/>
</dbReference>
<comment type="caution">
    <text evidence="4">The sequence shown here is derived from an EMBL/GenBank/DDBJ whole genome shotgun (WGS) entry which is preliminary data.</text>
</comment>
<accession>A0A8J6P909</accession>
<dbReference type="PROSITE" id="PS00409">
    <property type="entry name" value="PROKAR_NTER_METHYL"/>
    <property type="match status" value="1"/>
</dbReference>
<keyword evidence="3" id="KW-1133">Transmembrane helix</keyword>
<evidence type="ECO:0000256" key="3">
    <source>
        <dbReference type="SAM" id="Phobius"/>
    </source>
</evidence>
<dbReference type="Gene3D" id="3.30.700.10">
    <property type="entry name" value="Glycoprotein, Type 4 Pilin"/>
    <property type="match status" value="1"/>
</dbReference>
<gene>
    <name evidence="4" type="ORF">H8D96_22080</name>
</gene>
<dbReference type="SUPFAM" id="SSF54523">
    <property type="entry name" value="Pili subunits"/>
    <property type="match status" value="1"/>
</dbReference>
<keyword evidence="2" id="KW-0488">Methylation</keyword>
<proteinExistence type="inferred from homology"/>
<comment type="similarity">
    <text evidence="1">Belongs to the N-Me-Phe pilin family.</text>
</comment>
<evidence type="ECO:0000256" key="2">
    <source>
        <dbReference type="ARBA" id="ARBA00022481"/>
    </source>
</evidence>